<dbReference type="Gene3D" id="2.60.120.590">
    <property type="entry name" value="Alpha-ketoglutarate-dependent dioxygenase AlkB-like"/>
    <property type="match status" value="1"/>
</dbReference>
<dbReference type="InterPro" id="IPR005123">
    <property type="entry name" value="Oxoglu/Fe-dep_dioxygenase_dom"/>
</dbReference>
<evidence type="ECO:0000256" key="2">
    <source>
        <dbReference type="ARBA" id="ARBA00022964"/>
    </source>
</evidence>
<organism evidence="8 9">
    <name type="scientific">Collybiopsis luxurians FD-317 M1</name>
    <dbReference type="NCBI Taxonomy" id="944289"/>
    <lineage>
        <taxon>Eukaryota</taxon>
        <taxon>Fungi</taxon>
        <taxon>Dikarya</taxon>
        <taxon>Basidiomycota</taxon>
        <taxon>Agaricomycotina</taxon>
        <taxon>Agaricomycetes</taxon>
        <taxon>Agaricomycetidae</taxon>
        <taxon>Agaricales</taxon>
        <taxon>Marasmiineae</taxon>
        <taxon>Omphalotaceae</taxon>
        <taxon>Collybiopsis</taxon>
        <taxon>Collybiopsis luxurians</taxon>
    </lineage>
</organism>
<dbReference type="GO" id="GO:0005634">
    <property type="term" value="C:nucleus"/>
    <property type="evidence" value="ECO:0007669"/>
    <property type="project" value="TreeGrafter"/>
</dbReference>
<dbReference type="PANTHER" id="PTHR16557">
    <property type="entry name" value="ALKYLATED DNA REPAIR PROTEIN ALKB-RELATED"/>
    <property type="match status" value="1"/>
</dbReference>
<sequence length="412" mass="46464">MIDSSSQAYKKARRQYLKSTKNRDPNIEKDWTPFRTAEKHFKARFPPPDLTKVLDLATLDDSRALEVAAGVWTGKADAIETRELSTRSGSKAYAFPSVPGRLILLPAFLSPEKQRDLIKWSLVEHSQPPNETNLDIHYLLPDEGIWNAHLRDGAALVYPRPIEANADYTKQEPGPRQLINNTPATTNNFESLTNISKPPLPPSATTLPSTCRDLLPRLRWTNIGWFYHWGLKQYDFSKGKIPVHDTIREVCKGAVRSIDWRDIFASDTSDWGSSGPDWMDWHESYEPDAGIVNFYQTKDTLMAHVDRSEVCSTSPLCSISLGNAAIFLIGGPTRETEPVPLLLRSGDVVMMSGPACRRSYHGVPRILENTLPFHMKDVVDPEWAPFKSYMDSTRININVRQVFPKGFDPGLS</sequence>
<dbReference type="Proteomes" id="UP000053593">
    <property type="component" value="Unassembled WGS sequence"/>
</dbReference>
<protein>
    <submittedName>
        <fullName evidence="8">Unplaced genomic scaffold GYMLUscaffold_30, whole genome shotgun sequence</fullName>
    </submittedName>
</protein>
<comment type="cofactor">
    <cofactor evidence="5">
        <name>Fe(2+)</name>
        <dbReference type="ChEBI" id="CHEBI:29033"/>
    </cofactor>
    <text evidence="5">Binds 1 Fe(2+) ion per subunit.</text>
</comment>
<dbReference type="GO" id="GO:0046872">
    <property type="term" value="F:metal ion binding"/>
    <property type="evidence" value="ECO:0007669"/>
    <property type="project" value="UniProtKB-KW"/>
</dbReference>
<evidence type="ECO:0000259" key="7">
    <source>
        <dbReference type="PROSITE" id="PS51471"/>
    </source>
</evidence>
<accession>A0A0D0B864</accession>
<dbReference type="OrthoDB" id="6614653at2759"/>
<reference evidence="8 9" key="1">
    <citation type="submission" date="2014-04" db="EMBL/GenBank/DDBJ databases">
        <title>Evolutionary Origins and Diversification of the Mycorrhizal Mutualists.</title>
        <authorList>
            <consortium name="DOE Joint Genome Institute"/>
            <consortium name="Mycorrhizal Genomics Consortium"/>
            <person name="Kohler A."/>
            <person name="Kuo A."/>
            <person name="Nagy L.G."/>
            <person name="Floudas D."/>
            <person name="Copeland A."/>
            <person name="Barry K.W."/>
            <person name="Cichocki N."/>
            <person name="Veneault-Fourrey C."/>
            <person name="LaButti K."/>
            <person name="Lindquist E.A."/>
            <person name="Lipzen A."/>
            <person name="Lundell T."/>
            <person name="Morin E."/>
            <person name="Murat C."/>
            <person name="Riley R."/>
            <person name="Ohm R."/>
            <person name="Sun H."/>
            <person name="Tunlid A."/>
            <person name="Henrissat B."/>
            <person name="Grigoriev I.V."/>
            <person name="Hibbett D.S."/>
            <person name="Martin F."/>
        </authorList>
    </citation>
    <scope>NUCLEOTIDE SEQUENCE [LARGE SCALE GENOMIC DNA]</scope>
    <source>
        <strain evidence="8 9">FD-317 M1</strain>
    </source>
</reference>
<gene>
    <name evidence="8" type="ORF">GYMLUDRAFT_201191</name>
</gene>
<evidence type="ECO:0000256" key="3">
    <source>
        <dbReference type="ARBA" id="ARBA00023002"/>
    </source>
</evidence>
<keyword evidence="1 5" id="KW-0479">Metal-binding</keyword>
<evidence type="ECO:0000313" key="8">
    <source>
        <dbReference type="EMBL" id="KIK59740.1"/>
    </source>
</evidence>
<name>A0A0D0B864_9AGAR</name>
<feature type="compositionally biased region" description="Basic and acidic residues" evidence="6">
    <location>
        <begin position="21"/>
        <end position="30"/>
    </location>
</feature>
<dbReference type="InterPro" id="IPR027450">
    <property type="entry name" value="AlkB-like"/>
</dbReference>
<feature type="binding site" evidence="5">
    <location>
        <position position="304"/>
    </location>
    <ligand>
        <name>Fe cation</name>
        <dbReference type="ChEBI" id="CHEBI:24875"/>
        <note>catalytic</note>
    </ligand>
</feature>
<evidence type="ECO:0000256" key="4">
    <source>
        <dbReference type="ARBA" id="ARBA00023004"/>
    </source>
</evidence>
<feature type="domain" description="Fe2OG dioxygenase" evidence="7">
    <location>
        <begin position="286"/>
        <end position="403"/>
    </location>
</feature>
<dbReference type="InterPro" id="IPR004574">
    <property type="entry name" value="Alkb"/>
</dbReference>
<dbReference type="AlphaFoldDB" id="A0A0D0B864"/>
<feature type="binding site" evidence="5">
    <location>
        <position position="306"/>
    </location>
    <ligand>
        <name>Fe cation</name>
        <dbReference type="ChEBI" id="CHEBI:24875"/>
        <note>catalytic</note>
    </ligand>
</feature>
<dbReference type="Pfam" id="PF13532">
    <property type="entry name" value="2OG-FeII_Oxy_2"/>
    <property type="match status" value="1"/>
</dbReference>
<keyword evidence="4 5" id="KW-0408">Iron</keyword>
<keyword evidence="9" id="KW-1185">Reference proteome</keyword>
<dbReference type="GO" id="GO:0005737">
    <property type="term" value="C:cytoplasm"/>
    <property type="evidence" value="ECO:0007669"/>
    <property type="project" value="TreeGrafter"/>
</dbReference>
<evidence type="ECO:0000256" key="5">
    <source>
        <dbReference type="PIRSR" id="PIRSR604574-2"/>
    </source>
</evidence>
<feature type="region of interest" description="Disordered" evidence="6">
    <location>
        <begin position="1"/>
        <end position="30"/>
    </location>
</feature>
<evidence type="ECO:0000256" key="1">
    <source>
        <dbReference type="ARBA" id="ARBA00022723"/>
    </source>
</evidence>
<dbReference type="PANTHER" id="PTHR16557:SF2">
    <property type="entry name" value="NUCLEIC ACID DIOXYGENASE ALKBH1"/>
    <property type="match status" value="1"/>
</dbReference>
<dbReference type="SUPFAM" id="SSF51197">
    <property type="entry name" value="Clavaminate synthase-like"/>
    <property type="match status" value="1"/>
</dbReference>
<evidence type="ECO:0000256" key="6">
    <source>
        <dbReference type="SAM" id="MobiDB-lite"/>
    </source>
</evidence>
<dbReference type="GO" id="GO:0051213">
    <property type="term" value="F:dioxygenase activity"/>
    <property type="evidence" value="ECO:0007669"/>
    <property type="project" value="UniProtKB-KW"/>
</dbReference>
<proteinExistence type="predicted"/>
<dbReference type="PROSITE" id="PS51471">
    <property type="entry name" value="FE2OG_OXY"/>
    <property type="match status" value="1"/>
</dbReference>
<feature type="binding site" evidence="5">
    <location>
        <position position="361"/>
    </location>
    <ligand>
        <name>Fe cation</name>
        <dbReference type="ChEBI" id="CHEBI:24875"/>
        <note>catalytic</note>
    </ligand>
</feature>
<dbReference type="HOGENOM" id="CLU_029471_1_0_1"/>
<keyword evidence="2" id="KW-0223">Dioxygenase</keyword>
<evidence type="ECO:0000313" key="9">
    <source>
        <dbReference type="Proteomes" id="UP000053593"/>
    </source>
</evidence>
<keyword evidence="3" id="KW-0560">Oxidoreductase</keyword>
<dbReference type="InterPro" id="IPR037151">
    <property type="entry name" value="AlkB-like_sf"/>
</dbReference>
<dbReference type="EMBL" id="KN834778">
    <property type="protein sequence ID" value="KIK59740.1"/>
    <property type="molecule type" value="Genomic_DNA"/>
</dbReference>